<feature type="coiled-coil region" evidence="1">
    <location>
        <begin position="44"/>
        <end position="71"/>
    </location>
</feature>
<feature type="region of interest" description="Disordered" evidence="2">
    <location>
        <begin position="71"/>
        <end position="107"/>
    </location>
</feature>
<keyword evidence="4" id="KW-1185">Reference proteome</keyword>
<protein>
    <submittedName>
        <fullName evidence="3">Uncharacterized protein</fullName>
    </submittedName>
</protein>
<dbReference type="RefSeq" id="WP_012374353.1">
    <property type="nucleotide sequence ID" value="NC_010571.1"/>
</dbReference>
<evidence type="ECO:0000313" key="3">
    <source>
        <dbReference type="EMBL" id="ACB74815.1"/>
    </source>
</evidence>
<dbReference type="KEGG" id="ote:Oter_1531"/>
<sequence length="200" mass="22190">MNPLQSKPSGSPALKLARRVSYVTDTVAPEPPASGELAGEFEALREREANLRAYEAKLRAWQEQLDAAARAPGFVPPPTSASLTRSPFAGTQNSFTGSRNPFGAGSDQEIHDAWEKFHRARALLQAEQNQLRDERMTFRDREADLQRREAELQAREAIVVERERQLEAAHAAEAEKPQSAVRRLTQAPFLAARSVFGASR</sequence>
<name>B1ZTM9_OPITP</name>
<dbReference type="AlphaFoldDB" id="B1ZTM9"/>
<evidence type="ECO:0000256" key="2">
    <source>
        <dbReference type="SAM" id="MobiDB-lite"/>
    </source>
</evidence>
<keyword evidence="1" id="KW-0175">Coiled coil</keyword>
<evidence type="ECO:0000313" key="4">
    <source>
        <dbReference type="Proteomes" id="UP000007013"/>
    </source>
</evidence>
<organism evidence="3 4">
    <name type="scientific">Opitutus terrae (strain DSM 11246 / JCM 15787 / PB90-1)</name>
    <dbReference type="NCBI Taxonomy" id="452637"/>
    <lineage>
        <taxon>Bacteria</taxon>
        <taxon>Pseudomonadati</taxon>
        <taxon>Verrucomicrobiota</taxon>
        <taxon>Opitutia</taxon>
        <taxon>Opitutales</taxon>
        <taxon>Opitutaceae</taxon>
        <taxon>Opitutus</taxon>
    </lineage>
</organism>
<dbReference type="Proteomes" id="UP000007013">
    <property type="component" value="Chromosome"/>
</dbReference>
<feature type="compositionally biased region" description="Polar residues" evidence="2">
    <location>
        <begin position="80"/>
        <end position="99"/>
    </location>
</feature>
<proteinExistence type="predicted"/>
<evidence type="ECO:0000256" key="1">
    <source>
        <dbReference type="SAM" id="Coils"/>
    </source>
</evidence>
<gene>
    <name evidence="3" type="ordered locus">Oter_1531</name>
</gene>
<reference evidence="3 4" key="1">
    <citation type="journal article" date="2011" name="J. Bacteriol.">
        <title>Genome sequence of the verrucomicrobium Opitutus terrae PB90-1, an abundant inhabitant of rice paddy soil ecosystems.</title>
        <authorList>
            <person name="van Passel M.W."/>
            <person name="Kant R."/>
            <person name="Palva A."/>
            <person name="Copeland A."/>
            <person name="Lucas S."/>
            <person name="Lapidus A."/>
            <person name="Glavina del Rio T."/>
            <person name="Pitluck S."/>
            <person name="Goltsman E."/>
            <person name="Clum A."/>
            <person name="Sun H."/>
            <person name="Schmutz J."/>
            <person name="Larimer F.W."/>
            <person name="Land M.L."/>
            <person name="Hauser L."/>
            <person name="Kyrpides N."/>
            <person name="Mikhailova N."/>
            <person name="Richardson P.P."/>
            <person name="Janssen P.H."/>
            <person name="de Vos W.M."/>
            <person name="Smidt H."/>
        </authorList>
    </citation>
    <scope>NUCLEOTIDE SEQUENCE [LARGE SCALE GENOMIC DNA]</scope>
    <source>
        <strain evidence="4">DSM 11246 / JCM 15787 / PB90-1</strain>
    </source>
</reference>
<dbReference type="EMBL" id="CP001032">
    <property type="protein sequence ID" value="ACB74815.1"/>
    <property type="molecule type" value="Genomic_DNA"/>
</dbReference>
<dbReference type="HOGENOM" id="CLU_1365056_0_0_0"/>
<dbReference type="OrthoDB" id="9784719at2"/>
<accession>B1ZTM9</accession>